<gene>
    <name evidence="1" type="ORF">IFM89_023697</name>
</gene>
<sequence>MDPSSTLAGWNSDSYGNKGLFDQWCFSFSSKDDGLSEKKKNNNKCYMTEEELVVMGPVPLSHSPSKWSGPNLLQNCDLPPPVKVFAGTDKNVLNSIRPKHISKVSQEVEDRELSSTKIPNESEKLELMKALQLSQSRARTAERKATVMAEERDNLSSLLLSESLRFFAHRQWVKLLQLEVSQLKSQKLKKQESSCSSYNSRIERDKGSSEAEDGENVGSLPWCMTLALCLGIAGVGYAVGSRYFF</sequence>
<evidence type="ECO:0000313" key="1">
    <source>
        <dbReference type="EMBL" id="KAF9610622.1"/>
    </source>
</evidence>
<comment type="caution">
    <text evidence="1">The sequence shown here is derived from an EMBL/GenBank/DDBJ whole genome shotgun (WGS) entry which is preliminary data.</text>
</comment>
<protein>
    <submittedName>
        <fullName evidence="1">Uncharacterized protein</fullName>
    </submittedName>
</protein>
<proteinExistence type="predicted"/>
<organism evidence="1 2">
    <name type="scientific">Coptis chinensis</name>
    <dbReference type="NCBI Taxonomy" id="261450"/>
    <lineage>
        <taxon>Eukaryota</taxon>
        <taxon>Viridiplantae</taxon>
        <taxon>Streptophyta</taxon>
        <taxon>Embryophyta</taxon>
        <taxon>Tracheophyta</taxon>
        <taxon>Spermatophyta</taxon>
        <taxon>Magnoliopsida</taxon>
        <taxon>Ranunculales</taxon>
        <taxon>Ranunculaceae</taxon>
        <taxon>Coptidoideae</taxon>
        <taxon>Coptis</taxon>
    </lineage>
</organism>
<reference evidence="1 2" key="1">
    <citation type="submission" date="2020-10" db="EMBL/GenBank/DDBJ databases">
        <title>The Coptis chinensis genome and diversification of protoberbering-type alkaloids.</title>
        <authorList>
            <person name="Wang B."/>
            <person name="Shu S."/>
            <person name="Song C."/>
            <person name="Liu Y."/>
        </authorList>
    </citation>
    <scope>NUCLEOTIDE SEQUENCE [LARGE SCALE GENOMIC DNA]</scope>
    <source>
        <strain evidence="1">HL-2020</strain>
        <tissue evidence="1">Leaf</tissue>
    </source>
</reference>
<accession>A0A835I5Q9</accession>
<name>A0A835I5Q9_9MAGN</name>
<keyword evidence="2" id="KW-1185">Reference proteome</keyword>
<dbReference type="Proteomes" id="UP000631114">
    <property type="component" value="Unassembled WGS sequence"/>
</dbReference>
<dbReference type="EMBL" id="JADFTS010000004">
    <property type="protein sequence ID" value="KAF9610622.1"/>
    <property type="molecule type" value="Genomic_DNA"/>
</dbReference>
<dbReference type="OrthoDB" id="1673621at2759"/>
<dbReference type="AlphaFoldDB" id="A0A835I5Q9"/>
<evidence type="ECO:0000313" key="2">
    <source>
        <dbReference type="Proteomes" id="UP000631114"/>
    </source>
</evidence>
<dbReference type="PANTHER" id="PTHR33868">
    <property type="entry name" value="EXPRESSED PROTEIN"/>
    <property type="match status" value="1"/>
</dbReference>
<dbReference type="PANTHER" id="PTHR33868:SF10">
    <property type="entry name" value="OS08G0483100 PROTEIN"/>
    <property type="match status" value="1"/>
</dbReference>